<feature type="compositionally biased region" description="Polar residues" evidence="8">
    <location>
        <begin position="270"/>
        <end position="279"/>
    </location>
</feature>
<feature type="region of interest" description="Disordered" evidence="8">
    <location>
        <begin position="1"/>
        <end position="294"/>
    </location>
</feature>
<evidence type="ECO:0000259" key="11">
    <source>
        <dbReference type="PROSITE" id="PS50081"/>
    </source>
</evidence>
<evidence type="ECO:0000256" key="8">
    <source>
        <dbReference type="SAM" id="MobiDB-lite"/>
    </source>
</evidence>
<feature type="compositionally biased region" description="Polar residues" evidence="8">
    <location>
        <begin position="1478"/>
        <end position="1487"/>
    </location>
</feature>
<evidence type="ECO:0000256" key="2">
    <source>
        <dbReference type="ARBA" id="ARBA00022723"/>
    </source>
</evidence>
<dbReference type="GO" id="GO:0046872">
    <property type="term" value="F:metal ion binding"/>
    <property type="evidence" value="ECO:0007669"/>
    <property type="project" value="UniProtKB-KW"/>
</dbReference>
<dbReference type="InterPro" id="IPR011009">
    <property type="entry name" value="Kinase-like_dom_sf"/>
</dbReference>
<sequence>MLQRLPSRPTFFRGARDAVVASPAPNPQDKSKKGDATGYTNFRAPSLRQGSVSSPALHLSSQALPSPRSRPAIPVLSSTSNAALATPPKERPPKASGSSSRYEISSPLKLGSQHGKTPEVACRNTQTRHRSTKSVPVVPTSPSTPSLPSKLNASSRARDRVPVGHLDRDLPSPPGTPTPPGVSRSQATRSSSRAAASSSNISLVGPPSPGPKTPTRGLSPVRARSPTIRTRLVSPSRLSPTPGCSSPTQRKPFLDSRRTSLDPPRRTSYDGISTRTESPASFRGESPLPAPRRAVSPMQQPYAQNRYFKVSGTSEHRELIRNATSMLCREMGRPPPHLTKTENGMRDWEEVERRVGGLKRLERVWTKSGAIGLGSPSGTILNVAGEDRERNLFAEALKDGYVLCHLINKLRSSSVVRPDAREDGLFRSSNVTKFLAACASYGLPSEDLFQPDDLNGVTSKTLARVAKTVIALINYVETPLPSKILSGQGKKQTPVPVPVPYQGSMSRASASAPNLFSCSPPSSPTRKRWSPSSTLPPLTSNSSEEGSVENSPRMHIKNDIGDLGNEHLVYAKLDTVVPGVMPPPRSTLRPRPMRRTEISGASADQSHADESQNMRQSVVSTAMTETTVATVVSSILDNGRSWSGQNKYGTIRTVTTDLTSEAPSLSRTEGSNIAEDMARRRSTDGGSKSRDRKLSETPSVARVAEEADENFTWKRDQNKIQNGPSENLQKPEKAEKVFAVHLHKGRWPDDFMDLFDQAKPSHIDVQTPPLELDEEFLYSVPPQQALSHAEISRRNEKVEVTEPDRMRRSQSSRHAVDNAVLMPREQSRLRPEASPEGQAPARVMLRRHSTKPTQRNAIYPPRSSPDDPRHADDDASIPFPRAASREHAHGGATAVAETSSNHEQHRVLRGRFQSDVEESLTAKRIRPNDEHFGRRSRIESMISLGVSTNASASDLRRESIDGSTVKKTIVIKEAGKPPVQYKLGNCIGRGQFGSVYRALNLSTGQTVAVKQIRLEGLKEAEVTELMREVNIYKRLSHPGIVRYEGMTRDDETLSIVLEYAENGSLGQTLKSYGQLNERLVASYVAKILEGLHYLHGQDVVHCDLKAANILTTKTGNVKLTDFGVSLNLRAMEREIKNVAGTPNWMAPEIIELKGASKKSDIWSLACTVIELLTGHPPYGEISNTMTVMFRIVEDKMPPIPEKCSELAREFLLQCFDKDPTKRPSAEILFEHPWLKQNWGIYKELRPQDSIPFLRRVSADLQKSDAVRFLPQFDLPMSCSPESPAVLKESPNAQSPLEQRFSASSVLGENDFSPREHTFVKTTFSKAMHCRVCSTDVKKAAVICSQCSLVSHSKCAPNAPPTCDLRAQLLRLAQYAEMGSPTSSYYNPADALGSSRPPGAMSDVPYVTHPENPQPTQPANVPSSPTGLKFISAFRRSPSNVGDAGTSVASASRTTNARDDKVVRRKGAFHSRDKDRPLSFTSNSTGMSSVRSAATAAESFSSGPDTRASYLSSISMDRTMHRNDDSGRKTSKTKTLPKVVTTIEADNAPGATQPEVTVSRKKREGNCIVQ</sequence>
<dbReference type="SUPFAM" id="SSF56112">
    <property type="entry name" value="Protein kinase-like (PK-like)"/>
    <property type="match status" value="1"/>
</dbReference>
<dbReference type="Gene3D" id="3.30.60.20">
    <property type="match status" value="1"/>
</dbReference>
<evidence type="ECO:0000256" key="5">
    <source>
        <dbReference type="ARBA" id="ARBA00022833"/>
    </source>
</evidence>
<organism evidence="12 13">
    <name type="scientific">Amanita muscaria (strain Koide BX008)</name>
    <dbReference type="NCBI Taxonomy" id="946122"/>
    <lineage>
        <taxon>Eukaryota</taxon>
        <taxon>Fungi</taxon>
        <taxon>Dikarya</taxon>
        <taxon>Basidiomycota</taxon>
        <taxon>Agaricomycotina</taxon>
        <taxon>Agaricomycetes</taxon>
        <taxon>Agaricomycetidae</taxon>
        <taxon>Agaricales</taxon>
        <taxon>Pluteineae</taxon>
        <taxon>Amanitaceae</taxon>
        <taxon>Amanita</taxon>
    </lineage>
</organism>
<dbReference type="Pfam" id="PF00130">
    <property type="entry name" value="C1_1"/>
    <property type="match status" value="1"/>
</dbReference>
<dbReference type="InterPro" id="IPR002219">
    <property type="entry name" value="PKC_DAG/PE"/>
</dbReference>
<dbReference type="STRING" id="946122.A0A0C2X4S1"/>
<dbReference type="InterPro" id="IPR008271">
    <property type="entry name" value="Ser/Thr_kinase_AS"/>
</dbReference>
<dbReference type="FunFam" id="3.30.200.20:FF:000042">
    <property type="entry name" value="Aurora kinase A"/>
    <property type="match status" value="1"/>
</dbReference>
<gene>
    <name evidence="12" type="ORF">M378DRAFT_98632</name>
</gene>
<dbReference type="SUPFAM" id="SSF47576">
    <property type="entry name" value="Calponin-homology domain, CH-domain"/>
    <property type="match status" value="1"/>
</dbReference>
<dbReference type="SUPFAM" id="SSF57889">
    <property type="entry name" value="Cysteine-rich domain"/>
    <property type="match status" value="1"/>
</dbReference>
<dbReference type="CDD" id="cd00014">
    <property type="entry name" value="CH_SF"/>
    <property type="match status" value="1"/>
</dbReference>
<dbReference type="PRINTS" id="PR00888">
    <property type="entry name" value="SM22CALPONIN"/>
</dbReference>
<dbReference type="CDD" id="cd06627">
    <property type="entry name" value="STKc_Cdc7_like"/>
    <property type="match status" value="1"/>
</dbReference>
<dbReference type="Pfam" id="PF00307">
    <property type="entry name" value="CH"/>
    <property type="match status" value="1"/>
</dbReference>
<dbReference type="SMART" id="SM00220">
    <property type="entry name" value="S_TKc"/>
    <property type="match status" value="1"/>
</dbReference>
<feature type="compositionally biased region" description="Low complexity" evidence="8">
    <location>
        <begin position="133"/>
        <end position="151"/>
    </location>
</feature>
<dbReference type="PROSITE" id="PS50011">
    <property type="entry name" value="PROTEIN_KINASE_DOM"/>
    <property type="match status" value="1"/>
</dbReference>
<proteinExistence type="predicted"/>
<dbReference type="SMART" id="SM00109">
    <property type="entry name" value="C1"/>
    <property type="match status" value="1"/>
</dbReference>
<keyword evidence="2" id="KW-0479">Metal-binding</keyword>
<name>A0A0C2X4S1_AMAMK</name>
<feature type="compositionally biased region" description="Basic and acidic residues" evidence="8">
    <location>
        <begin position="252"/>
        <end position="268"/>
    </location>
</feature>
<evidence type="ECO:0000256" key="1">
    <source>
        <dbReference type="ARBA" id="ARBA00022679"/>
    </source>
</evidence>
<dbReference type="InterPro" id="IPR001715">
    <property type="entry name" value="CH_dom"/>
</dbReference>
<dbReference type="InterPro" id="IPR003096">
    <property type="entry name" value="SM22_calponin"/>
</dbReference>
<evidence type="ECO:0000256" key="4">
    <source>
        <dbReference type="ARBA" id="ARBA00022777"/>
    </source>
</evidence>
<dbReference type="PROSITE" id="PS00107">
    <property type="entry name" value="PROTEIN_KINASE_ATP"/>
    <property type="match status" value="1"/>
</dbReference>
<feature type="compositionally biased region" description="Basic and acidic residues" evidence="8">
    <location>
        <begin position="676"/>
        <end position="695"/>
    </location>
</feature>
<keyword evidence="5" id="KW-0862">Zinc</keyword>
<protein>
    <submittedName>
        <fullName evidence="12">Uncharacterized protein</fullName>
    </submittedName>
</protein>
<feature type="compositionally biased region" description="Basic and acidic residues" evidence="8">
    <location>
        <begin position="864"/>
        <end position="873"/>
    </location>
</feature>
<feature type="compositionally biased region" description="Polar residues" evidence="8">
    <location>
        <begin position="48"/>
        <end position="64"/>
    </location>
</feature>
<keyword evidence="6 7" id="KW-0067">ATP-binding</keyword>
<evidence type="ECO:0000256" key="6">
    <source>
        <dbReference type="ARBA" id="ARBA00022840"/>
    </source>
</evidence>
<feature type="compositionally biased region" description="Low complexity" evidence="8">
    <location>
        <begin position="181"/>
        <end position="199"/>
    </location>
</feature>
<feature type="region of interest" description="Disordered" evidence="8">
    <location>
        <begin position="659"/>
        <end position="732"/>
    </location>
</feature>
<dbReference type="InParanoid" id="A0A0C2X4S1"/>
<dbReference type="PANTHER" id="PTHR48016:SF4">
    <property type="entry name" value="PROTEIN KINASE DOMAIN-CONTAINING PROTEIN"/>
    <property type="match status" value="1"/>
</dbReference>
<dbReference type="PROSITE" id="PS00108">
    <property type="entry name" value="PROTEIN_KINASE_ST"/>
    <property type="match status" value="1"/>
</dbReference>
<keyword evidence="4" id="KW-0418">Kinase</keyword>
<dbReference type="PROSITE" id="PS50081">
    <property type="entry name" value="ZF_DAG_PE_2"/>
    <property type="match status" value="1"/>
</dbReference>
<feature type="region of interest" description="Disordered" evidence="8">
    <location>
        <begin position="784"/>
        <end position="905"/>
    </location>
</feature>
<dbReference type="Pfam" id="PF00069">
    <property type="entry name" value="Pkinase"/>
    <property type="match status" value="1"/>
</dbReference>
<reference evidence="12 13" key="1">
    <citation type="submission" date="2014-04" db="EMBL/GenBank/DDBJ databases">
        <title>Evolutionary Origins and Diversification of the Mycorrhizal Mutualists.</title>
        <authorList>
            <consortium name="DOE Joint Genome Institute"/>
            <consortium name="Mycorrhizal Genomics Consortium"/>
            <person name="Kohler A."/>
            <person name="Kuo A."/>
            <person name="Nagy L.G."/>
            <person name="Floudas D."/>
            <person name="Copeland A."/>
            <person name="Barry K.W."/>
            <person name="Cichocki N."/>
            <person name="Veneault-Fourrey C."/>
            <person name="LaButti K."/>
            <person name="Lindquist E.A."/>
            <person name="Lipzen A."/>
            <person name="Lundell T."/>
            <person name="Morin E."/>
            <person name="Murat C."/>
            <person name="Riley R."/>
            <person name="Ohm R."/>
            <person name="Sun H."/>
            <person name="Tunlid A."/>
            <person name="Henrissat B."/>
            <person name="Grigoriev I.V."/>
            <person name="Hibbett D.S."/>
            <person name="Martin F."/>
        </authorList>
    </citation>
    <scope>NUCLEOTIDE SEQUENCE [LARGE SCALE GENOMIC DNA]</scope>
    <source>
        <strain evidence="12 13">Koide BX008</strain>
    </source>
</reference>
<feature type="compositionally biased region" description="Basic and acidic residues" evidence="8">
    <location>
        <begin position="790"/>
        <end position="807"/>
    </location>
</feature>
<evidence type="ECO:0000256" key="3">
    <source>
        <dbReference type="ARBA" id="ARBA00022741"/>
    </source>
</evidence>
<dbReference type="PROSITE" id="PS00479">
    <property type="entry name" value="ZF_DAG_PE_1"/>
    <property type="match status" value="1"/>
</dbReference>
<feature type="region of interest" description="Disordered" evidence="8">
    <location>
        <begin position="483"/>
        <end position="559"/>
    </location>
</feature>
<evidence type="ECO:0000259" key="9">
    <source>
        <dbReference type="PROSITE" id="PS50011"/>
    </source>
</evidence>
<feature type="compositionally biased region" description="Polar residues" evidence="8">
    <location>
        <begin position="1416"/>
        <end position="1425"/>
    </location>
</feature>
<dbReference type="HOGENOM" id="CLU_001658_1_0_1"/>
<feature type="compositionally biased region" description="Pro residues" evidence="8">
    <location>
        <begin position="171"/>
        <end position="180"/>
    </location>
</feature>
<feature type="binding site" evidence="7">
    <location>
        <position position="1010"/>
    </location>
    <ligand>
        <name>ATP</name>
        <dbReference type="ChEBI" id="CHEBI:30616"/>
    </ligand>
</feature>
<dbReference type="GO" id="GO:0005737">
    <property type="term" value="C:cytoplasm"/>
    <property type="evidence" value="ECO:0007669"/>
    <property type="project" value="TreeGrafter"/>
</dbReference>
<keyword evidence="3 7" id="KW-0547">Nucleotide-binding</keyword>
<dbReference type="InterPro" id="IPR036872">
    <property type="entry name" value="CH_dom_sf"/>
</dbReference>
<feature type="compositionally biased region" description="Basic and acidic residues" evidence="8">
    <location>
        <begin position="1517"/>
        <end position="1527"/>
    </location>
</feature>
<dbReference type="Proteomes" id="UP000054549">
    <property type="component" value="Unassembled WGS sequence"/>
</dbReference>
<feature type="compositionally biased region" description="Polar residues" evidence="8">
    <location>
        <begin position="503"/>
        <end position="520"/>
    </location>
</feature>
<dbReference type="GO" id="GO:0005524">
    <property type="term" value="F:ATP binding"/>
    <property type="evidence" value="ECO:0007669"/>
    <property type="project" value="UniProtKB-UniRule"/>
</dbReference>
<evidence type="ECO:0000313" key="13">
    <source>
        <dbReference type="Proteomes" id="UP000054549"/>
    </source>
</evidence>
<feature type="compositionally biased region" description="Polar residues" evidence="8">
    <location>
        <begin position="719"/>
        <end position="728"/>
    </location>
</feature>
<dbReference type="InterPro" id="IPR000719">
    <property type="entry name" value="Prot_kinase_dom"/>
</dbReference>
<dbReference type="OrthoDB" id="8693905at2759"/>
<feature type="region of interest" description="Disordered" evidence="8">
    <location>
        <begin position="1382"/>
        <end position="1487"/>
    </location>
</feature>
<evidence type="ECO:0000259" key="10">
    <source>
        <dbReference type="PROSITE" id="PS50021"/>
    </source>
</evidence>
<feature type="domain" description="Calponin-homology (CH)" evidence="10">
    <location>
        <begin position="356"/>
        <end position="477"/>
    </location>
</feature>
<dbReference type="GO" id="GO:0004709">
    <property type="term" value="F:MAP kinase kinase kinase activity"/>
    <property type="evidence" value="ECO:0007669"/>
    <property type="project" value="TreeGrafter"/>
</dbReference>
<dbReference type="EMBL" id="KN818226">
    <property type="protein sequence ID" value="KIL69267.1"/>
    <property type="molecule type" value="Genomic_DNA"/>
</dbReference>
<keyword evidence="1" id="KW-0808">Transferase</keyword>
<feature type="domain" description="Phorbol-ester/DAG-type" evidence="11">
    <location>
        <begin position="1315"/>
        <end position="1362"/>
    </location>
</feature>
<feature type="compositionally biased region" description="Polar residues" evidence="8">
    <location>
        <begin position="659"/>
        <end position="671"/>
    </location>
</feature>
<dbReference type="Gene3D" id="1.10.510.10">
    <property type="entry name" value="Transferase(Phosphotransferase) domain 1"/>
    <property type="match status" value="1"/>
</dbReference>
<evidence type="ECO:0000256" key="7">
    <source>
        <dbReference type="PROSITE-ProRule" id="PRU10141"/>
    </source>
</evidence>
<dbReference type="PROSITE" id="PS50021">
    <property type="entry name" value="CH"/>
    <property type="match status" value="1"/>
</dbReference>
<dbReference type="InterPro" id="IPR050538">
    <property type="entry name" value="MAP_kinase_kinase_kinase"/>
</dbReference>
<dbReference type="CDD" id="cd20821">
    <property type="entry name" value="C1_MgcRacGAP"/>
    <property type="match status" value="1"/>
</dbReference>
<accession>A0A0C2X4S1</accession>
<keyword evidence="13" id="KW-1185">Reference proteome</keyword>
<dbReference type="InterPro" id="IPR017441">
    <property type="entry name" value="Protein_kinase_ATP_BS"/>
</dbReference>
<feature type="region of interest" description="Disordered" evidence="8">
    <location>
        <begin position="1517"/>
        <end position="1569"/>
    </location>
</feature>
<evidence type="ECO:0000313" key="12">
    <source>
        <dbReference type="EMBL" id="KIL69267.1"/>
    </source>
</evidence>
<dbReference type="InterPro" id="IPR046349">
    <property type="entry name" value="C1-like_sf"/>
</dbReference>
<dbReference type="PANTHER" id="PTHR48016">
    <property type="entry name" value="MAP KINASE KINASE KINASE SSK2-RELATED-RELATED"/>
    <property type="match status" value="1"/>
</dbReference>
<feature type="compositionally biased region" description="Low complexity" evidence="8">
    <location>
        <begin position="530"/>
        <end position="551"/>
    </location>
</feature>
<feature type="compositionally biased region" description="Polar residues" evidence="8">
    <location>
        <begin position="236"/>
        <end position="249"/>
    </location>
</feature>
<feature type="domain" description="Protein kinase" evidence="9">
    <location>
        <begin position="981"/>
        <end position="1234"/>
    </location>
</feature>
<feature type="region of interest" description="Disordered" evidence="8">
    <location>
        <begin position="580"/>
        <end position="614"/>
    </location>
</feature>
<dbReference type="Gene3D" id="1.10.418.10">
    <property type="entry name" value="Calponin-like domain"/>
    <property type="match status" value="1"/>
</dbReference>
<feature type="compositionally biased region" description="Basic and acidic residues" evidence="8">
    <location>
        <begin position="156"/>
        <end position="170"/>
    </location>
</feature>